<keyword evidence="2" id="KW-0472">Membrane</keyword>
<dbReference type="InterPro" id="IPR036942">
    <property type="entry name" value="Beta-barrel_TonB_sf"/>
</dbReference>
<gene>
    <name evidence="6" type="ORF">H9L23_21045</name>
</gene>
<dbReference type="InterPro" id="IPR008969">
    <property type="entry name" value="CarboxyPept-like_regulatory"/>
</dbReference>
<feature type="domain" description="Outer membrane protein beta-barrel" evidence="5">
    <location>
        <begin position="386"/>
        <end position="788"/>
    </location>
</feature>
<keyword evidence="6" id="KW-0675">Receptor</keyword>
<dbReference type="Gene3D" id="2.60.40.1120">
    <property type="entry name" value="Carboxypeptidase-like, regulatory domain"/>
    <property type="match status" value="1"/>
</dbReference>
<keyword evidence="7" id="KW-1185">Reference proteome</keyword>
<dbReference type="RefSeq" id="WP_187592170.1">
    <property type="nucleotide sequence ID" value="NZ_CP060723.1"/>
</dbReference>
<dbReference type="GO" id="GO:0009279">
    <property type="term" value="C:cell outer membrane"/>
    <property type="evidence" value="ECO:0007669"/>
    <property type="project" value="UniProtKB-SubCell"/>
</dbReference>
<evidence type="ECO:0000256" key="3">
    <source>
        <dbReference type="ARBA" id="ARBA00023237"/>
    </source>
</evidence>
<dbReference type="AlphaFoldDB" id="A0A7G9QDZ0"/>
<keyword evidence="4" id="KW-0732">Signal</keyword>
<comment type="subcellular location">
    <subcellularLocation>
        <location evidence="1">Cell outer membrane</location>
    </subcellularLocation>
</comment>
<dbReference type="EMBL" id="CP060723">
    <property type="protein sequence ID" value="QNN41565.1"/>
    <property type="molecule type" value="Genomic_DNA"/>
</dbReference>
<evidence type="ECO:0000313" key="6">
    <source>
        <dbReference type="EMBL" id="QNN41565.1"/>
    </source>
</evidence>
<keyword evidence="3" id="KW-0998">Cell outer membrane</keyword>
<dbReference type="Proteomes" id="UP000515806">
    <property type="component" value="Chromosome"/>
</dbReference>
<evidence type="ECO:0000256" key="4">
    <source>
        <dbReference type="SAM" id="SignalP"/>
    </source>
</evidence>
<name>A0A7G9QDZ0_9SPHI</name>
<dbReference type="Pfam" id="PF14905">
    <property type="entry name" value="OMP_b-brl_3"/>
    <property type="match status" value="1"/>
</dbReference>
<dbReference type="SUPFAM" id="SSF49464">
    <property type="entry name" value="Carboxypeptidase regulatory domain-like"/>
    <property type="match status" value="1"/>
</dbReference>
<dbReference type="Pfam" id="PF13620">
    <property type="entry name" value="CarboxypepD_reg"/>
    <property type="match status" value="1"/>
</dbReference>
<evidence type="ECO:0000256" key="1">
    <source>
        <dbReference type="ARBA" id="ARBA00004442"/>
    </source>
</evidence>
<evidence type="ECO:0000256" key="2">
    <source>
        <dbReference type="ARBA" id="ARBA00023136"/>
    </source>
</evidence>
<feature type="signal peptide" evidence="4">
    <location>
        <begin position="1"/>
        <end position="22"/>
    </location>
</feature>
<dbReference type="PANTHER" id="PTHR40980">
    <property type="entry name" value="PLUG DOMAIN-CONTAINING PROTEIN"/>
    <property type="match status" value="1"/>
</dbReference>
<organism evidence="6 7">
    <name type="scientific">Pedobacter roseus</name>
    <dbReference type="NCBI Taxonomy" id="336820"/>
    <lineage>
        <taxon>Bacteria</taxon>
        <taxon>Pseudomonadati</taxon>
        <taxon>Bacteroidota</taxon>
        <taxon>Sphingobacteriia</taxon>
        <taxon>Sphingobacteriales</taxon>
        <taxon>Sphingobacteriaceae</taxon>
        <taxon>Pedobacter</taxon>
    </lineage>
</organism>
<dbReference type="SUPFAM" id="SSF56935">
    <property type="entry name" value="Porins"/>
    <property type="match status" value="1"/>
</dbReference>
<dbReference type="InterPro" id="IPR041700">
    <property type="entry name" value="OMP_b-brl_3"/>
</dbReference>
<accession>A0A7G9QDZ0</accession>
<evidence type="ECO:0000313" key="7">
    <source>
        <dbReference type="Proteomes" id="UP000515806"/>
    </source>
</evidence>
<dbReference type="InterPro" id="IPR037066">
    <property type="entry name" value="Plug_dom_sf"/>
</dbReference>
<sequence>MKILYAISLSLSLFLTASTAFAQTNPKPNISGVILDENKKPADYVTVVLFKSADSSIVKTAFTDPNGTFGFTVTNKGSYFYKASNMGYKTFKSKIIVLTEDNQKVDLGSAQLVATAQNLKEVSVAVTKPLIERKMDKIVMNVSNSAIMTGSTALEVLQKAPGVTVDQNDKISMMGKQGVLIQLDGKQTYMSSADVANLLRNMQSSEIESIELITNPSSKYDASGNSGIINIKTKKSKNGGTNGSINGTAGYGKNFRGNAGLNLNHRTQKLNIFGNYNYGKNERENQIDIDRISNGKTKDTYFMQVGSSLRKQQNNNFKAGLDYFIDKNNTIGVLVNGYFNHGTEASVNNTLIGPSFQKTDSILISNTLQTNKYNNLSYNLNYKSVLDTAGSEISADVDYSRYNGNDGSKYDNDYLFANGDRMRPIVHTRNNTPSVIDIKAFKVDYNVALSKTVKLEAGVKSSWVKTNNDLQAEEFVNNNWQNDVRRSNQFIYDENVNAAYTNLNKQFKNTSVQVGLRVEQTNSKGNLITTNTVVERSYWDFFPTLFVQQNLSKNNQLGFSYSRRIDRPSYDALNPFVYYLDQYTYNKGNPFLNPQYTNNFEVSYTLLQKYMISIGYSRVNDVIMEVLLPDTAQKALYQTNANIARNISYNANLNIPVQVTKWWQMNNNLNVFYLSFQAPDLAGNELKTAKTSFQFKTQQTFTIMSGFTAELNGSYESPLYYGTFAIRPRYSIDAGLSKALFNKKASLKLALSDVFNTYKTNLSSIYSGLTYEVRQKNESQIGRISFTYRFGKNEIKPARRRSTGTEAEQGRMKN</sequence>
<feature type="chain" id="PRO_5028924024" evidence="4">
    <location>
        <begin position="23"/>
        <end position="814"/>
    </location>
</feature>
<reference evidence="6 7" key="1">
    <citation type="submission" date="2020-08" db="EMBL/GenBank/DDBJ databases">
        <title>Genome sequence of Pedobacter roseus KACC 11594T.</title>
        <authorList>
            <person name="Hyun D.-W."/>
            <person name="Bae J.-W."/>
        </authorList>
    </citation>
    <scope>NUCLEOTIDE SEQUENCE [LARGE SCALE GENOMIC DNA]</scope>
    <source>
        <strain evidence="6 7">KACC 11594</strain>
    </source>
</reference>
<dbReference type="KEGG" id="proe:H9L23_21045"/>
<evidence type="ECO:0000259" key="5">
    <source>
        <dbReference type="Pfam" id="PF14905"/>
    </source>
</evidence>
<proteinExistence type="predicted"/>
<dbReference type="Gene3D" id="2.40.170.20">
    <property type="entry name" value="TonB-dependent receptor, beta-barrel domain"/>
    <property type="match status" value="1"/>
</dbReference>
<protein>
    <submittedName>
        <fullName evidence="6">TonB-dependent receptor</fullName>
    </submittedName>
</protein>
<dbReference type="Gene3D" id="2.170.130.10">
    <property type="entry name" value="TonB-dependent receptor, plug domain"/>
    <property type="match status" value="1"/>
</dbReference>
<dbReference type="PANTHER" id="PTHR40980:SF4">
    <property type="entry name" value="TONB-DEPENDENT RECEPTOR-LIKE BETA-BARREL DOMAIN-CONTAINING PROTEIN"/>
    <property type="match status" value="1"/>
</dbReference>